<evidence type="ECO:0000313" key="2">
    <source>
        <dbReference type="Proteomes" id="UP000070700"/>
    </source>
</evidence>
<dbReference type="InParanoid" id="A0A132B4Q8"/>
<reference evidence="1 2" key="1">
    <citation type="submission" date="2015-10" db="EMBL/GenBank/DDBJ databases">
        <title>Full genome of DAOMC 229536 Phialocephala scopiformis, a fungal endophyte of spruce producing the potent anti-insectan compound rugulosin.</title>
        <authorList>
            <consortium name="DOE Joint Genome Institute"/>
            <person name="Walker A.K."/>
            <person name="Frasz S.L."/>
            <person name="Seifert K.A."/>
            <person name="Miller J.D."/>
            <person name="Mondo S.J."/>
            <person name="Labutti K."/>
            <person name="Lipzen A."/>
            <person name="Dockter R."/>
            <person name="Kennedy M."/>
            <person name="Grigoriev I.V."/>
            <person name="Spatafora J.W."/>
        </authorList>
    </citation>
    <scope>NUCLEOTIDE SEQUENCE [LARGE SCALE GENOMIC DNA]</scope>
    <source>
        <strain evidence="1 2">CBS 120377</strain>
    </source>
</reference>
<dbReference type="AlphaFoldDB" id="A0A132B4Q8"/>
<accession>A0A132B4Q8</accession>
<dbReference type="RefSeq" id="XP_018061750.1">
    <property type="nucleotide sequence ID" value="XM_018216419.1"/>
</dbReference>
<dbReference type="Proteomes" id="UP000070700">
    <property type="component" value="Unassembled WGS sequence"/>
</dbReference>
<gene>
    <name evidence="1" type="ORF">LY89DRAFT_691844</name>
</gene>
<dbReference type="KEGG" id="psco:LY89DRAFT_691844"/>
<protein>
    <submittedName>
        <fullName evidence="1">Uncharacterized protein</fullName>
    </submittedName>
</protein>
<dbReference type="GeneID" id="28826145"/>
<sequence>MCFATLVVVSGWRSGCDLDSLYLTAIPRHLLVRGFRFKIVRCSILVLSHEEFACAGSNMEERYPQWESRH</sequence>
<evidence type="ECO:0000313" key="1">
    <source>
        <dbReference type="EMBL" id="KUJ07395.1"/>
    </source>
</evidence>
<name>A0A132B4Q8_MOLSC</name>
<proteinExistence type="predicted"/>
<keyword evidence="2" id="KW-1185">Reference proteome</keyword>
<organism evidence="1 2">
    <name type="scientific">Mollisia scopiformis</name>
    <name type="common">Conifer needle endophyte fungus</name>
    <name type="synonym">Phialocephala scopiformis</name>
    <dbReference type="NCBI Taxonomy" id="149040"/>
    <lineage>
        <taxon>Eukaryota</taxon>
        <taxon>Fungi</taxon>
        <taxon>Dikarya</taxon>
        <taxon>Ascomycota</taxon>
        <taxon>Pezizomycotina</taxon>
        <taxon>Leotiomycetes</taxon>
        <taxon>Helotiales</taxon>
        <taxon>Mollisiaceae</taxon>
        <taxon>Mollisia</taxon>
    </lineage>
</organism>
<dbReference type="EMBL" id="KQ947440">
    <property type="protein sequence ID" value="KUJ07395.1"/>
    <property type="molecule type" value="Genomic_DNA"/>
</dbReference>